<dbReference type="CDD" id="cd06261">
    <property type="entry name" value="TM_PBP2"/>
    <property type="match status" value="1"/>
</dbReference>
<feature type="transmembrane region" description="Helical" evidence="10">
    <location>
        <begin position="76"/>
        <end position="106"/>
    </location>
</feature>
<organism evidence="12 13">
    <name type="scientific">Paraconexibacter antarcticus</name>
    <dbReference type="NCBI Taxonomy" id="2949664"/>
    <lineage>
        <taxon>Bacteria</taxon>
        <taxon>Bacillati</taxon>
        <taxon>Actinomycetota</taxon>
        <taxon>Thermoleophilia</taxon>
        <taxon>Solirubrobacterales</taxon>
        <taxon>Paraconexibacteraceae</taxon>
        <taxon>Paraconexibacter</taxon>
    </lineage>
</organism>
<evidence type="ECO:0000256" key="3">
    <source>
        <dbReference type="ARBA" id="ARBA00007069"/>
    </source>
</evidence>
<evidence type="ECO:0000256" key="8">
    <source>
        <dbReference type="ARBA" id="ARBA00022989"/>
    </source>
</evidence>
<dbReference type="InterPro" id="IPR000515">
    <property type="entry name" value="MetI-like"/>
</dbReference>
<evidence type="ECO:0000313" key="12">
    <source>
        <dbReference type="EMBL" id="UTI63012.1"/>
    </source>
</evidence>
<dbReference type="InterPro" id="IPR035906">
    <property type="entry name" value="MetI-like_sf"/>
</dbReference>
<evidence type="ECO:0000313" key="13">
    <source>
        <dbReference type="Proteomes" id="UP001056035"/>
    </source>
</evidence>
<gene>
    <name evidence="12" type="primary">pstA</name>
    <name evidence="12" type="ORF">NBH00_16800</name>
</gene>
<evidence type="ECO:0000256" key="9">
    <source>
        <dbReference type="ARBA" id="ARBA00023136"/>
    </source>
</evidence>
<evidence type="ECO:0000256" key="4">
    <source>
        <dbReference type="ARBA" id="ARBA00022448"/>
    </source>
</evidence>
<keyword evidence="8 10" id="KW-1133">Transmembrane helix</keyword>
<reference evidence="12 13" key="1">
    <citation type="submission" date="2022-06" db="EMBL/GenBank/DDBJ databases">
        <title>Paraconexibacter antarcticus.</title>
        <authorList>
            <person name="Kim C.S."/>
        </authorList>
    </citation>
    <scope>NUCLEOTIDE SEQUENCE [LARGE SCALE GENOMIC DNA]</scope>
    <source>
        <strain evidence="12 13">02-257</strain>
    </source>
</reference>
<evidence type="ECO:0000256" key="6">
    <source>
        <dbReference type="ARBA" id="ARBA00022592"/>
    </source>
</evidence>
<accession>A0ABY5DQG4</accession>
<dbReference type="EMBL" id="CP098502">
    <property type="protein sequence ID" value="UTI63012.1"/>
    <property type="molecule type" value="Genomic_DNA"/>
</dbReference>
<dbReference type="PANTHER" id="PTHR42922">
    <property type="entry name" value="PHOSPHATE TRANSPORT SYSTEM PERMEASE PROTEIN PSTA"/>
    <property type="match status" value="1"/>
</dbReference>
<dbReference type="PROSITE" id="PS50928">
    <property type="entry name" value="ABC_TM1"/>
    <property type="match status" value="1"/>
</dbReference>
<comment type="similarity">
    <text evidence="3 10">Belongs to the binding-protein-dependent transport system permease family. CysTW subfamily.</text>
</comment>
<feature type="transmembrane region" description="Helical" evidence="10">
    <location>
        <begin position="148"/>
        <end position="165"/>
    </location>
</feature>
<evidence type="ECO:0000256" key="10">
    <source>
        <dbReference type="RuleBase" id="RU363043"/>
    </source>
</evidence>
<keyword evidence="4" id="KW-0813">Transport</keyword>
<comment type="function">
    <text evidence="1">Part of the binding-protein-dependent transport system for phosphate; probably responsible for the translocation of the substrate across the membrane.</text>
</comment>
<evidence type="ECO:0000256" key="5">
    <source>
        <dbReference type="ARBA" id="ARBA00022475"/>
    </source>
</evidence>
<comment type="subcellular location">
    <subcellularLocation>
        <location evidence="2 10">Cell membrane</location>
        <topology evidence="2 10">Multi-pass membrane protein</topology>
    </subcellularLocation>
</comment>
<evidence type="ECO:0000256" key="1">
    <source>
        <dbReference type="ARBA" id="ARBA00003510"/>
    </source>
</evidence>
<dbReference type="PANTHER" id="PTHR42922:SF1">
    <property type="entry name" value="PHOSPHATE TRANSPORT SYSTEM PERMEASE PROTEIN PSTA"/>
    <property type="match status" value="1"/>
</dbReference>
<evidence type="ECO:0000256" key="2">
    <source>
        <dbReference type="ARBA" id="ARBA00004651"/>
    </source>
</evidence>
<dbReference type="InterPro" id="IPR051408">
    <property type="entry name" value="Phosphate_transprt_permease"/>
</dbReference>
<keyword evidence="6" id="KW-0592">Phosphate transport</keyword>
<feature type="transmembrane region" description="Helical" evidence="10">
    <location>
        <begin position="266"/>
        <end position="288"/>
    </location>
</feature>
<dbReference type="RefSeq" id="WP_254569747.1">
    <property type="nucleotide sequence ID" value="NZ_CP098502.1"/>
</dbReference>
<keyword evidence="7 10" id="KW-0812">Transmembrane</keyword>
<dbReference type="Proteomes" id="UP001056035">
    <property type="component" value="Chromosome"/>
</dbReference>
<keyword evidence="9 10" id="KW-0472">Membrane</keyword>
<keyword evidence="13" id="KW-1185">Reference proteome</keyword>
<dbReference type="InterPro" id="IPR005672">
    <property type="entry name" value="Phosphate_PstA"/>
</dbReference>
<feature type="transmembrane region" description="Helical" evidence="10">
    <location>
        <begin position="194"/>
        <end position="215"/>
    </location>
</feature>
<dbReference type="NCBIfam" id="TIGR00974">
    <property type="entry name" value="3a0107s02c"/>
    <property type="match status" value="1"/>
</dbReference>
<keyword evidence="5 10" id="KW-1003">Cell membrane</keyword>
<feature type="domain" description="ABC transmembrane type-1" evidence="11">
    <location>
        <begin position="81"/>
        <end position="284"/>
    </location>
</feature>
<name>A0ABY5DQG4_9ACTN</name>
<feature type="transmembrane region" description="Helical" evidence="10">
    <location>
        <begin position="30"/>
        <end position="56"/>
    </location>
</feature>
<sequence length="297" mass="30439">MSTTEVDFTAPLVATGNLRRRHRVSRAAEGLALGSSVAAVAVLGIIVAYVVVHGAGALSLDFLTKEPSPGGGPGGGIAPAIVGTGLLVGVATVIAMPIGVLVAVYLTEFAGPAAARPIRLALDLLNGLPSIVVGLFVFGLLVVGKHQSGFAAAFALSIIMLPLIARSTQEMLGLVPRQLREAADALGVSRWRTVLTVVLPSAAGGIVTGTVLAVARAAGETAPLIFTSSIFGNRVTLDLLGTPIPNIPVQIFTLSETPDPSGYERAWGAAFVLLSFILVANIGARALLTRSRKKMGR</sequence>
<dbReference type="Gene3D" id="1.10.3720.10">
    <property type="entry name" value="MetI-like"/>
    <property type="match status" value="1"/>
</dbReference>
<feature type="transmembrane region" description="Helical" evidence="10">
    <location>
        <begin position="118"/>
        <end position="142"/>
    </location>
</feature>
<evidence type="ECO:0000259" key="11">
    <source>
        <dbReference type="PROSITE" id="PS50928"/>
    </source>
</evidence>
<protein>
    <recommendedName>
        <fullName evidence="10">Phosphate transport system permease protein PstA</fullName>
    </recommendedName>
</protein>
<dbReference type="SUPFAM" id="SSF161098">
    <property type="entry name" value="MetI-like"/>
    <property type="match status" value="1"/>
</dbReference>
<proteinExistence type="inferred from homology"/>
<dbReference type="Pfam" id="PF00528">
    <property type="entry name" value="BPD_transp_1"/>
    <property type="match status" value="1"/>
</dbReference>
<evidence type="ECO:0000256" key="7">
    <source>
        <dbReference type="ARBA" id="ARBA00022692"/>
    </source>
</evidence>